<protein>
    <submittedName>
        <fullName evidence="9">YgiQ family radical SAM protein</fullName>
    </submittedName>
</protein>
<dbReference type="AlphaFoldDB" id="A0A117M936"/>
<sequence length="580" mass="65597">MNIPMTKREMDHRGWSFLDIILITGDAFVDHPSFGSAMIARVLESAGWRVGVISQPDWRTTADISALGRPKLFFGITSGNVDSMVANYTSTGRKRKSDDYTPGGIGGKRPDRATIVYSNLIRQAFKDTFVVIGGLEASLRRFSHYDWWSNRIRKSILLDSKADLLVYGMGEKPVTEIARRISELGEIPKDVEGTVFWSSAKPIGVELPSHEEVLLDKRKYFRLTRIIHEETDPVSGACLYQLQDNRYVVQNKPPQVSSQELDSFYSLPFSRRVHPLSLSKGKVKAIETVRNSITSHRGCYGECNFCAIAIHQGRTVVSRSEDSIIKEIEILTKDTEFHGTITDIGGPTANMYGFECSAKEKAGACTDRRCLFPEVCRSLRLDHTRYLNLLRRAKKLPGVKHVFVSSGIRYDLILSDGKSGRGFLKELIENHTSGRLKIAPEHSVDHVLKQMGKPSEKVLRDFLREVNLLSSRNRFTIGYFIAAHPGCTIQDMVELKTFVSKEMHYNPEQVQIFTPTPATYSTAMYYTGIASEDGDRIFVERSASGRREQKDILTKKENLKRESEENIGTTGNKRHNRHRH</sequence>
<dbReference type="GO" id="GO:0003824">
    <property type="term" value="F:catalytic activity"/>
    <property type="evidence" value="ECO:0007669"/>
    <property type="project" value="InterPro"/>
</dbReference>
<evidence type="ECO:0000256" key="6">
    <source>
        <dbReference type="HAMAP-Rule" id="MF_01251"/>
    </source>
</evidence>
<dbReference type="HAMAP" id="MF_01251">
    <property type="entry name" value="UPF0313"/>
    <property type="match status" value="1"/>
</dbReference>
<keyword evidence="4 6" id="KW-0408">Iron</keyword>
<dbReference type="GO" id="GO:0005506">
    <property type="term" value="F:iron ion binding"/>
    <property type="evidence" value="ECO:0007669"/>
    <property type="project" value="UniProtKB-UniRule"/>
</dbReference>
<dbReference type="Gene3D" id="3.80.30.20">
    <property type="entry name" value="tm_1862 like domain"/>
    <property type="match status" value="1"/>
</dbReference>
<dbReference type="EMBL" id="LGGH01000010">
    <property type="protein sequence ID" value="KUK68491.1"/>
    <property type="molecule type" value="Genomic_DNA"/>
</dbReference>
<dbReference type="Pfam" id="PF04055">
    <property type="entry name" value="Radical_SAM"/>
    <property type="match status" value="1"/>
</dbReference>
<organism evidence="11 13">
    <name type="scientific">Mesotoga infera</name>
    <dbReference type="NCBI Taxonomy" id="1236046"/>
    <lineage>
        <taxon>Bacteria</taxon>
        <taxon>Thermotogati</taxon>
        <taxon>Thermotogota</taxon>
        <taxon>Thermotogae</taxon>
        <taxon>Kosmotogales</taxon>
        <taxon>Kosmotogaceae</taxon>
        <taxon>Mesotoga</taxon>
    </lineage>
</organism>
<keyword evidence="2 6" id="KW-0949">S-adenosyl-L-methionine</keyword>
<evidence type="ECO:0000313" key="11">
    <source>
        <dbReference type="EMBL" id="KUK91196.1"/>
    </source>
</evidence>
<dbReference type="Pfam" id="PF08497">
    <property type="entry name" value="Radical_SAM_N"/>
    <property type="match status" value="1"/>
</dbReference>
<comment type="similarity">
    <text evidence="6">Belongs to the UPF0313 family.</text>
</comment>
<proteinExistence type="inferred from homology"/>
<evidence type="ECO:0000256" key="7">
    <source>
        <dbReference type="SAM" id="MobiDB-lite"/>
    </source>
</evidence>
<feature type="domain" description="Radical SAM core" evidence="8">
    <location>
        <begin position="285"/>
        <end position="553"/>
    </location>
</feature>
<reference evidence="9 14" key="3">
    <citation type="journal article" date="2018" name="Nat. Biotechnol.">
        <title>A standardized bacterial taxonomy based on genome phylogeny substantially revises the tree of life.</title>
        <authorList>
            <person name="Parks D.H."/>
            <person name="Chuvochina M."/>
            <person name="Waite D.W."/>
            <person name="Rinke C."/>
            <person name="Skarshewski A."/>
            <person name="Chaumeil P.A."/>
            <person name="Hugenholtz P."/>
        </authorList>
    </citation>
    <scope>NUCLEOTIDE SEQUENCE [LARGE SCALE GENOMIC DNA]</scope>
    <source>
        <strain evidence="9">UBA9905</strain>
    </source>
</reference>
<dbReference type="InterPro" id="IPR007197">
    <property type="entry name" value="rSAM"/>
</dbReference>
<dbReference type="InterPro" id="IPR058240">
    <property type="entry name" value="rSAM_sf"/>
</dbReference>
<dbReference type="EMBL" id="LGGW01000007">
    <property type="protein sequence ID" value="KUK91196.1"/>
    <property type="molecule type" value="Genomic_DNA"/>
</dbReference>
<dbReference type="SFLD" id="SFLDG01082">
    <property type="entry name" value="B12-binding_domain_containing"/>
    <property type="match status" value="1"/>
</dbReference>
<dbReference type="SFLD" id="SFLDS00029">
    <property type="entry name" value="Radical_SAM"/>
    <property type="match status" value="1"/>
</dbReference>
<comment type="cofactor">
    <cofactor evidence="6">
        <name>[4Fe-4S] cluster</name>
        <dbReference type="ChEBI" id="CHEBI:49883"/>
    </cofactor>
    <text evidence="6">Binds 1 [4Fe-4S] cluster. The cluster is coordinated with 3 cysteines and an exchangeable S-adenosyl-L-methionine.</text>
</comment>
<accession>A0A117M936</accession>
<reference evidence="12 13" key="2">
    <citation type="journal article" date="2015" name="MBio">
        <title>Genome-Resolved Metagenomic Analysis Reveals Roles for Candidate Phyla and Other Microbial Community Members in Biogeochemical Transformations in Oil Reservoirs.</title>
        <authorList>
            <person name="Hu P."/>
            <person name="Tom L."/>
            <person name="Singh A."/>
            <person name="Thomas B.C."/>
            <person name="Baker B.J."/>
            <person name="Piceno Y.M."/>
            <person name="Andersen G.L."/>
            <person name="Banfield J.F."/>
        </authorList>
    </citation>
    <scope>NUCLEOTIDE SEQUENCE [LARGE SCALE GENOMIC DNA]</scope>
</reference>
<feature type="compositionally biased region" description="Basic and acidic residues" evidence="7">
    <location>
        <begin position="548"/>
        <end position="564"/>
    </location>
</feature>
<dbReference type="InterPro" id="IPR013704">
    <property type="entry name" value="UPF0313_N"/>
</dbReference>
<dbReference type="NCBIfam" id="TIGR03904">
    <property type="entry name" value="SAM_YgiQ"/>
    <property type="match status" value="1"/>
</dbReference>
<dbReference type="InterPro" id="IPR023404">
    <property type="entry name" value="rSAM_horseshoe"/>
</dbReference>
<dbReference type="SFLD" id="SFLDG01069">
    <property type="entry name" value="UPF0313"/>
    <property type="match status" value="1"/>
</dbReference>
<gene>
    <name evidence="9" type="ORF">DIT26_05700</name>
    <name evidence="10" type="ORF">XD86_0148</name>
    <name evidence="11" type="ORF">XE02_0158</name>
</gene>
<name>A0A117M936_9BACT</name>
<dbReference type="Proteomes" id="UP000055014">
    <property type="component" value="Unassembled WGS sequence"/>
</dbReference>
<evidence type="ECO:0000313" key="10">
    <source>
        <dbReference type="EMBL" id="KUK68491.1"/>
    </source>
</evidence>
<dbReference type="Proteomes" id="UP000264215">
    <property type="component" value="Unassembled WGS sequence"/>
</dbReference>
<dbReference type="SMART" id="SM00729">
    <property type="entry name" value="Elp3"/>
    <property type="match status" value="1"/>
</dbReference>
<dbReference type="Proteomes" id="UP000054260">
    <property type="component" value="Unassembled WGS sequence"/>
</dbReference>
<evidence type="ECO:0000313" key="13">
    <source>
        <dbReference type="Proteomes" id="UP000055014"/>
    </source>
</evidence>
<feature type="region of interest" description="Disordered" evidence="7">
    <location>
        <begin position="548"/>
        <end position="580"/>
    </location>
</feature>
<dbReference type="PANTHER" id="PTHR32331:SF0">
    <property type="entry name" value="UPF0313 PROTEIN YGIQ"/>
    <property type="match status" value="1"/>
</dbReference>
<evidence type="ECO:0000313" key="12">
    <source>
        <dbReference type="Proteomes" id="UP000054260"/>
    </source>
</evidence>
<dbReference type="EMBL" id="DQBS01000133">
    <property type="protein sequence ID" value="HCO70060.1"/>
    <property type="molecule type" value="Genomic_DNA"/>
</dbReference>
<feature type="binding site" evidence="6">
    <location>
        <position position="299"/>
    </location>
    <ligand>
        <name>[4Fe-4S] cluster</name>
        <dbReference type="ChEBI" id="CHEBI:49883"/>
        <note>4Fe-4S-S-AdoMet</note>
    </ligand>
</feature>
<evidence type="ECO:0000256" key="4">
    <source>
        <dbReference type="ARBA" id="ARBA00023004"/>
    </source>
</evidence>
<keyword evidence="5 6" id="KW-0411">Iron-sulfur</keyword>
<feature type="binding site" evidence="6">
    <location>
        <position position="306"/>
    </location>
    <ligand>
        <name>[4Fe-4S] cluster</name>
        <dbReference type="ChEBI" id="CHEBI:49883"/>
        <note>4Fe-4S-S-AdoMet</note>
    </ligand>
</feature>
<evidence type="ECO:0000256" key="5">
    <source>
        <dbReference type="ARBA" id="ARBA00023014"/>
    </source>
</evidence>
<keyword evidence="1 6" id="KW-0004">4Fe-4S</keyword>
<dbReference type="GO" id="GO:0051539">
    <property type="term" value="F:4 iron, 4 sulfur cluster binding"/>
    <property type="evidence" value="ECO:0007669"/>
    <property type="project" value="UniProtKB-KW"/>
</dbReference>
<keyword evidence="3 6" id="KW-0479">Metal-binding</keyword>
<evidence type="ECO:0000259" key="8">
    <source>
        <dbReference type="PROSITE" id="PS51918"/>
    </source>
</evidence>
<evidence type="ECO:0000256" key="3">
    <source>
        <dbReference type="ARBA" id="ARBA00022723"/>
    </source>
</evidence>
<feature type="binding site" evidence="6">
    <location>
        <position position="303"/>
    </location>
    <ligand>
        <name>[4Fe-4S] cluster</name>
        <dbReference type="ChEBI" id="CHEBI:49883"/>
        <note>4Fe-4S-S-AdoMet</note>
    </ligand>
</feature>
<dbReference type="PATRIC" id="fig|1236046.5.peg.933"/>
<dbReference type="InterPro" id="IPR022946">
    <property type="entry name" value="UPF0313"/>
</dbReference>
<dbReference type="PANTHER" id="PTHR32331">
    <property type="entry name" value="UPF0313 PROTEIN YGIQ"/>
    <property type="match status" value="1"/>
</dbReference>
<evidence type="ECO:0000256" key="1">
    <source>
        <dbReference type="ARBA" id="ARBA00022485"/>
    </source>
</evidence>
<reference evidence="11" key="1">
    <citation type="journal article" date="2015" name="MBio">
        <title>Genome-resolved metagenomic analysis reveals roles for candidate phyla and other microbial community members in biogeochemical transformations in oil reservoirs.</title>
        <authorList>
            <person name="Hu P."/>
            <person name="Tom L."/>
            <person name="Singh A."/>
            <person name="Thomas B.C."/>
            <person name="Baker B.J."/>
            <person name="Piceno Y.M."/>
            <person name="Andersen G.L."/>
            <person name="Banfield J.F."/>
        </authorList>
    </citation>
    <scope>NUCLEOTIDE SEQUENCE [LARGE SCALE GENOMIC DNA]</scope>
    <source>
        <strain evidence="10">46_47</strain>
        <strain evidence="11">46_70</strain>
    </source>
</reference>
<dbReference type="SUPFAM" id="SSF102114">
    <property type="entry name" value="Radical SAM enzymes"/>
    <property type="match status" value="1"/>
</dbReference>
<dbReference type="InterPro" id="IPR006638">
    <property type="entry name" value="Elp3/MiaA/NifB-like_rSAM"/>
</dbReference>
<evidence type="ECO:0000313" key="9">
    <source>
        <dbReference type="EMBL" id="HCO70060.1"/>
    </source>
</evidence>
<comment type="caution">
    <text evidence="11">The sequence shown here is derived from an EMBL/GenBank/DDBJ whole genome shotgun (WGS) entry which is preliminary data.</text>
</comment>
<dbReference type="PROSITE" id="PS51918">
    <property type="entry name" value="RADICAL_SAM"/>
    <property type="match status" value="1"/>
</dbReference>
<evidence type="ECO:0000256" key="2">
    <source>
        <dbReference type="ARBA" id="ARBA00022691"/>
    </source>
</evidence>
<evidence type="ECO:0000313" key="14">
    <source>
        <dbReference type="Proteomes" id="UP000264215"/>
    </source>
</evidence>